<dbReference type="AlphaFoldDB" id="A0ABD1UC65"/>
<sequence length="101" mass="11232">MSKRERGGSTGNILRFGDETIIDEMHWRYSYLIDQLATTTVSLDLPAIFYFFGPWEILALQLRGSPLNSNLHPTFIRSSQSLKTLAAMGHTAAAISIASFP</sequence>
<evidence type="ECO:0000313" key="1">
    <source>
        <dbReference type="EMBL" id="KAL2522580.1"/>
    </source>
</evidence>
<protein>
    <submittedName>
        <fullName evidence="1">Uncharacterized protein</fullName>
    </submittedName>
</protein>
<keyword evidence="2" id="KW-1185">Reference proteome</keyword>
<organism evidence="1 2">
    <name type="scientific">Forsythia ovata</name>
    <dbReference type="NCBI Taxonomy" id="205694"/>
    <lineage>
        <taxon>Eukaryota</taxon>
        <taxon>Viridiplantae</taxon>
        <taxon>Streptophyta</taxon>
        <taxon>Embryophyta</taxon>
        <taxon>Tracheophyta</taxon>
        <taxon>Spermatophyta</taxon>
        <taxon>Magnoliopsida</taxon>
        <taxon>eudicotyledons</taxon>
        <taxon>Gunneridae</taxon>
        <taxon>Pentapetalae</taxon>
        <taxon>asterids</taxon>
        <taxon>lamiids</taxon>
        <taxon>Lamiales</taxon>
        <taxon>Oleaceae</taxon>
        <taxon>Forsythieae</taxon>
        <taxon>Forsythia</taxon>
    </lineage>
</organism>
<reference evidence="2" key="1">
    <citation type="submission" date="2024-07" db="EMBL/GenBank/DDBJ databases">
        <title>Two chromosome-level genome assemblies of Korean endemic species Abeliophyllum distichum and Forsythia ovata (Oleaceae).</title>
        <authorList>
            <person name="Jang H."/>
        </authorList>
    </citation>
    <scope>NUCLEOTIDE SEQUENCE [LARGE SCALE GENOMIC DNA]</scope>
</reference>
<gene>
    <name evidence="1" type="ORF">Fot_26503</name>
</gene>
<comment type="caution">
    <text evidence="1">The sequence shown here is derived from an EMBL/GenBank/DDBJ whole genome shotgun (WGS) entry which is preliminary data.</text>
</comment>
<dbReference type="Proteomes" id="UP001604277">
    <property type="component" value="Unassembled WGS sequence"/>
</dbReference>
<evidence type="ECO:0000313" key="2">
    <source>
        <dbReference type="Proteomes" id="UP001604277"/>
    </source>
</evidence>
<accession>A0ABD1UC65</accession>
<proteinExistence type="predicted"/>
<name>A0ABD1UC65_9LAMI</name>
<dbReference type="EMBL" id="JBFOLJ010000007">
    <property type="protein sequence ID" value="KAL2522580.1"/>
    <property type="molecule type" value="Genomic_DNA"/>
</dbReference>